<reference evidence="2" key="1">
    <citation type="journal article" date="2023" name="Mol. Phylogenet. Evol.">
        <title>Genome-scale phylogeny and comparative genomics of the fungal order Sordariales.</title>
        <authorList>
            <person name="Hensen N."/>
            <person name="Bonometti L."/>
            <person name="Westerberg I."/>
            <person name="Brannstrom I.O."/>
            <person name="Guillou S."/>
            <person name="Cros-Aarteil S."/>
            <person name="Calhoun S."/>
            <person name="Haridas S."/>
            <person name="Kuo A."/>
            <person name="Mondo S."/>
            <person name="Pangilinan J."/>
            <person name="Riley R."/>
            <person name="LaButti K."/>
            <person name="Andreopoulos B."/>
            <person name="Lipzen A."/>
            <person name="Chen C."/>
            <person name="Yan M."/>
            <person name="Daum C."/>
            <person name="Ng V."/>
            <person name="Clum A."/>
            <person name="Steindorff A."/>
            <person name="Ohm R.A."/>
            <person name="Martin F."/>
            <person name="Silar P."/>
            <person name="Natvig D.O."/>
            <person name="Lalanne C."/>
            <person name="Gautier V."/>
            <person name="Ament-Velasquez S.L."/>
            <person name="Kruys A."/>
            <person name="Hutchinson M.I."/>
            <person name="Powell A.J."/>
            <person name="Barry K."/>
            <person name="Miller A.N."/>
            <person name="Grigoriev I.V."/>
            <person name="Debuchy R."/>
            <person name="Gladieux P."/>
            <person name="Hiltunen Thoren M."/>
            <person name="Johannesson H."/>
        </authorList>
    </citation>
    <scope>NUCLEOTIDE SEQUENCE</scope>
    <source>
        <strain evidence="2">CBS 118394</strain>
    </source>
</reference>
<dbReference type="Proteomes" id="UP001283341">
    <property type="component" value="Unassembled WGS sequence"/>
</dbReference>
<feature type="region of interest" description="Disordered" evidence="1">
    <location>
        <begin position="44"/>
        <end position="104"/>
    </location>
</feature>
<comment type="caution">
    <text evidence="2">The sequence shown here is derived from an EMBL/GenBank/DDBJ whole genome shotgun (WGS) entry which is preliminary data.</text>
</comment>
<gene>
    <name evidence="2" type="ORF">B0H66DRAFT_602590</name>
</gene>
<evidence type="ECO:0000313" key="3">
    <source>
        <dbReference type="Proteomes" id="UP001283341"/>
    </source>
</evidence>
<feature type="region of interest" description="Disordered" evidence="1">
    <location>
        <begin position="1"/>
        <end position="27"/>
    </location>
</feature>
<reference evidence="2" key="2">
    <citation type="submission" date="2023-06" db="EMBL/GenBank/DDBJ databases">
        <authorList>
            <consortium name="Lawrence Berkeley National Laboratory"/>
            <person name="Haridas S."/>
            <person name="Hensen N."/>
            <person name="Bonometti L."/>
            <person name="Westerberg I."/>
            <person name="Brannstrom I.O."/>
            <person name="Guillou S."/>
            <person name="Cros-Aarteil S."/>
            <person name="Calhoun S."/>
            <person name="Kuo A."/>
            <person name="Mondo S."/>
            <person name="Pangilinan J."/>
            <person name="Riley R."/>
            <person name="Labutti K."/>
            <person name="Andreopoulos B."/>
            <person name="Lipzen A."/>
            <person name="Chen C."/>
            <person name="Yanf M."/>
            <person name="Daum C."/>
            <person name="Ng V."/>
            <person name="Clum A."/>
            <person name="Steindorff A."/>
            <person name="Ohm R."/>
            <person name="Martin F."/>
            <person name="Silar P."/>
            <person name="Natvig D."/>
            <person name="Lalanne C."/>
            <person name="Gautier V."/>
            <person name="Ament-Velasquez S.L."/>
            <person name="Kruys A."/>
            <person name="Hutchinson M.I."/>
            <person name="Powell A.J."/>
            <person name="Barry K."/>
            <person name="Miller A.N."/>
            <person name="Grigoriev I.V."/>
            <person name="Debuchy R."/>
            <person name="Gladieux P."/>
            <person name="Thoren M.H."/>
            <person name="Johannesson H."/>
        </authorList>
    </citation>
    <scope>NUCLEOTIDE SEQUENCE</scope>
    <source>
        <strain evidence="2">CBS 118394</strain>
    </source>
</reference>
<accession>A0AAE0M3L9</accession>
<dbReference type="EMBL" id="JAUEDM010000004">
    <property type="protein sequence ID" value="KAK3317987.1"/>
    <property type="molecule type" value="Genomic_DNA"/>
</dbReference>
<feature type="compositionally biased region" description="Polar residues" evidence="1">
    <location>
        <begin position="1"/>
        <end position="17"/>
    </location>
</feature>
<protein>
    <recommendedName>
        <fullName evidence="4">CsbD-like domain-containing protein</fullName>
    </recommendedName>
</protein>
<dbReference type="AlphaFoldDB" id="A0AAE0M3L9"/>
<evidence type="ECO:0000313" key="2">
    <source>
        <dbReference type="EMBL" id="KAK3317987.1"/>
    </source>
</evidence>
<sequence length="104" mass="11013">MSSTDNSSQTPNRQPQEQPGLISGHAEFIKGAAESVIGNITGSHAWTTTGEQDKAHAKASMKQAAENRDPAASGYGKVEEVAGKWTGCEGMQKEGHASTERRSQ</sequence>
<name>A0AAE0M3L9_9PEZI</name>
<organism evidence="2 3">
    <name type="scientific">Apodospora peruviana</name>
    <dbReference type="NCBI Taxonomy" id="516989"/>
    <lineage>
        <taxon>Eukaryota</taxon>
        <taxon>Fungi</taxon>
        <taxon>Dikarya</taxon>
        <taxon>Ascomycota</taxon>
        <taxon>Pezizomycotina</taxon>
        <taxon>Sordariomycetes</taxon>
        <taxon>Sordariomycetidae</taxon>
        <taxon>Sordariales</taxon>
        <taxon>Lasiosphaeriaceae</taxon>
        <taxon>Apodospora</taxon>
    </lineage>
</organism>
<keyword evidence="3" id="KW-1185">Reference proteome</keyword>
<evidence type="ECO:0008006" key="4">
    <source>
        <dbReference type="Google" id="ProtNLM"/>
    </source>
</evidence>
<proteinExistence type="predicted"/>
<feature type="compositionally biased region" description="Basic and acidic residues" evidence="1">
    <location>
        <begin position="91"/>
        <end position="104"/>
    </location>
</feature>
<evidence type="ECO:0000256" key="1">
    <source>
        <dbReference type="SAM" id="MobiDB-lite"/>
    </source>
</evidence>